<dbReference type="EMBL" id="NPMS01000005">
    <property type="protein sequence ID" value="OZU88235.1"/>
    <property type="molecule type" value="Genomic_DNA"/>
</dbReference>
<dbReference type="OrthoDB" id="9794407at2"/>
<proteinExistence type="predicted"/>
<organism evidence="4 5">
    <name type="scientific">Virgibacillus indicus</name>
    <dbReference type="NCBI Taxonomy" id="2024554"/>
    <lineage>
        <taxon>Bacteria</taxon>
        <taxon>Bacillati</taxon>
        <taxon>Bacillota</taxon>
        <taxon>Bacilli</taxon>
        <taxon>Bacillales</taxon>
        <taxon>Bacillaceae</taxon>
        <taxon>Virgibacillus</taxon>
    </lineage>
</organism>
<comment type="caution">
    <text evidence="4">The sequence shown here is derived from an EMBL/GenBank/DDBJ whole genome shotgun (WGS) entry which is preliminary data.</text>
</comment>
<evidence type="ECO:0000256" key="2">
    <source>
        <dbReference type="PIRSR" id="PIRSR620019-2"/>
    </source>
</evidence>
<dbReference type="Pfam" id="PF17836">
    <property type="entry name" value="PglD_N"/>
    <property type="match status" value="1"/>
</dbReference>
<evidence type="ECO:0000313" key="4">
    <source>
        <dbReference type="EMBL" id="OZU88235.1"/>
    </source>
</evidence>
<dbReference type="SUPFAM" id="SSF51161">
    <property type="entry name" value="Trimeric LpxA-like enzymes"/>
    <property type="match status" value="1"/>
</dbReference>
<dbReference type="Proteomes" id="UP000216498">
    <property type="component" value="Unassembled WGS sequence"/>
</dbReference>
<protein>
    <recommendedName>
        <fullName evidence="3">PglD N-terminal domain-containing protein</fullName>
    </recommendedName>
</protein>
<evidence type="ECO:0000256" key="1">
    <source>
        <dbReference type="PIRSR" id="PIRSR620019-1"/>
    </source>
</evidence>
<keyword evidence="5" id="KW-1185">Reference proteome</keyword>
<feature type="site" description="Increases basicity of active site His" evidence="1">
    <location>
        <position position="143"/>
    </location>
</feature>
<feature type="active site" description="Proton acceptor" evidence="1">
    <location>
        <position position="142"/>
    </location>
</feature>
<evidence type="ECO:0000259" key="3">
    <source>
        <dbReference type="Pfam" id="PF17836"/>
    </source>
</evidence>
<dbReference type="PANTHER" id="PTHR43300:SF7">
    <property type="entry name" value="UDP-N-ACETYLBACILLOSAMINE N-ACETYLTRANSFERASE"/>
    <property type="match status" value="1"/>
</dbReference>
<name>A0A265N8T7_9BACI</name>
<dbReference type="CDD" id="cd03360">
    <property type="entry name" value="LbH_AT_putative"/>
    <property type="match status" value="1"/>
</dbReference>
<feature type="binding site" evidence="2">
    <location>
        <position position="74"/>
    </location>
    <ligand>
        <name>substrate</name>
    </ligand>
</feature>
<dbReference type="InterPro" id="IPR020019">
    <property type="entry name" value="AcTrfase_PglD-like"/>
</dbReference>
<dbReference type="PANTHER" id="PTHR43300">
    <property type="entry name" value="ACETYLTRANSFERASE"/>
    <property type="match status" value="1"/>
</dbReference>
<dbReference type="NCBIfam" id="TIGR03570">
    <property type="entry name" value="NeuD_NnaD"/>
    <property type="match status" value="1"/>
</dbReference>
<dbReference type="Gene3D" id="3.40.50.20">
    <property type="match status" value="1"/>
</dbReference>
<dbReference type="InterPro" id="IPR011004">
    <property type="entry name" value="Trimer_LpxA-like_sf"/>
</dbReference>
<dbReference type="InterPro" id="IPR050179">
    <property type="entry name" value="Trans_hexapeptide_repeat"/>
</dbReference>
<accession>A0A265N8T7</accession>
<dbReference type="Gene3D" id="2.160.10.10">
    <property type="entry name" value="Hexapeptide repeat proteins"/>
    <property type="match status" value="1"/>
</dbReference>
<sequence length="212" mass="22938">MSKINNIIIYGSGGLGRGIIDLINSINKQTEENWMLQGFVDDSDTGQINGYEILGNIDYLLKFSKPVNIVLAFGNPHIKKDLFDKLSKNKNIIFPNLIHPNVYVSPYNVFGKGNIISSGVALSTNIQINDFNLIHYNCSIGHDVSMGNFNSVFPLTALSGYVELGDEIEIGTNAAVIPSKKIGNEARIGAGSVIVNDVQASKTIIGVPGKEI</sequence>
<dbReference type="InterPro" id="IPR041561">
    <property type="entry name" value="PglD_N"/>
</dbReference>
<gene>
    <name evidence="4" type="ORF">CIL03_11310</name>
</gene>
<evidence type="ECO:0000313" key="5">
    <source>
        <dbReference type="Proteomes" id="UP000216498"/>
    </source>
</evidence>
<dbReference type="AlphaFoldDB" id="A0A265N8T7"/>
<reference evidence="4 5" key="1">
    <citation type="submission" date="2017-08" db="EMBL/GenBank/DDBJ databases">
        <title>Virgibacillus indicus sp. nov. and Virgibacillus profoundi sp. nov, two moderately halophilic bacteria isolated from marine sediment by using the Microfluidic Streak Plate.</title>
        <authorList>
            <person name="Xu B."/>
            <person name="Hu B."/>
            <person name="Wang J."/>
            <person name="Zhu Y."/>
            <person name="Huang L."/>
            <person name="Du W."/>
            <person name="Huang Y."/>
        </authorList>
    </citation>
    <scope>NUCLEOTIDE SEQUENCE [LARGE SCALE GENOMIC DNA]</scope>
    <source>
        <strain evidence="4 5">IO3-P2-C2</strain>
    </source>
</reference>
<dbReference type="RefSeq" id="WP_094885974.1">
    <property type="nucleotide sequence ID" value="NZ_NPMS01000005.1"/>
</dbReference>
<feature type="domain" description="PglD N-terminal" evidence="3">
    <location>
        <begin position="6"/>
        <end position="86"/>
    </location>
</feature>